<dbReference type="SUPFAM" id="SSF56317">
    <property type="entry name" value="Carbon-nitrogen hydrolase"/>
    <property type="match status" value="1"/>
</dbReference>
<feature type="domain" description="CN hydrolase" evidence="1">
    <location>
        <begin position="1"/>
        <end position="76"/>
    </location>
</feature>
<dbReference type="Pfam" id="PF00795">
    <property type="entry name" value="CN_hydrolase"/>
    <property type="match status" value="1"/>
</dbReference>
<sequence length="89" mass="9894">MAGAELIINPTLTPTQDREIETVMVRATAAQQQCYYLDVNSVGQQGCGQSIACDPEGNVLHASNNQEDIFTIEVDFDFVRNSRKMALWD</sequence>
<dbReference type="CDD" id="cd07197">
    <property type="entry name" value="nitrilase"/>
    <property type="match status" value="1"/>
</dbReference>
<proteinExistence type="predicted"/>
<accession>D6PE98</accession>
<dbReference type="EMBL" id="GU943011">
    <property type="protein sequence ID" value="ADD94049.1"/>
    <property type="molecule type" value="Genomic_DNA"/>
</dbReference>
<dbReference type="PROSITE" id="PS50263">
    <property type="entry name" value="CN_HYDROLASE"/>
    <property type="match status" value="1"/>
</dbReference>
<dbReference type="Gene3D" id="3.60.110.10">
    <property type="entry name" value="Carbon-nitrogen hydrolase"/>
    <property type="match status" value="1"/>
</dbReference>
<dbReference type="AlphaFoldDB" id="D6PE98"/>
<protein>
    <recommendedName>
        <fullName evidence="1">CN hydrolase domain-containing protein</fullName>
    </recommendedName>
</protein>
<dbReference type="InterPro" id="IPR036526">
    <property type="entry name" value="C-N_Hydrolase_sf"/>
</dbReference>
<name>D6PE98_9BACT</name>
<evidence type="ECO:0000313" key="2">
    <source>
        <dbReference type="EMBL" id="ADD94049.1"/>
    </source>
</evidence>
<evidence type="ECO:0000259" key="1">
    <source>
        <dbReference type="PROSITE" id="PS50263"/>
    </source>
</evidence>
<organism evidence="2">
    <name type="scientific">uncultured marine bacterium MedDCM-OCT-S12-C289</name>
    <dbReference type="NCBI Taxonomy" id="743082"/>
    <lineage>
        <taxon>Bacteria</taxon>
        <taxon>environmental samples</taxon>
    </lineage>
</organism>
<reference evidence="2" key="1">
    <citation type="journal article" date="2010" name="ISME J.">
        <title>Metagenome of the Mediterranean deep chlorophyll maximum studied by direct and fosmid library 454 pyrosequencing.</title>
        <authorList>
            <person name="Ghai R."/>
            <person name="Martin-Cuadrado A.B."/>
            <person name="Molto A.G."/>
            <person name="Heredia I.G."/>
            <person name="Cabrera R."/>
            <person name="Martin J."/>
            <person name="Verdu M."/>
            <person name="Deschamps P."/>
            <person name="Moreira D."/>
            <person name="Lopez-Garcia P."/>
            <person name="Mira A."/>
            <person name="Rodriguez-Valera F."/>
        </authorList>
    </citation>
    <scope>NUCLEOTIDE SEQUENCE</scope>
</reference>
<dbReference type="InterPro" id="IPR003010">
    <property type="entry name" value="C-N_Hydrolase"/>
</dbReference>